<feature type="active site" description="Charge relay system" evidence="8">
    <location>
        <position position="204"/>
    </location>
</feature>
<evidence type="ECO:0000313" key="14">
    <source>
        <dbReference type="Proteomes" id="UP000199055"/>
    </source>
</evidence>
<evidence type="ECO:0000256" key="5">
    <source>
        <dbReference type="ARBA" id="ARBA00022825"/>
    </source>
</evidence>
<dbReference type="STRING" id="403935.SAMN05216481_11851"/>
<keyword evidence="7 9" id="KW-1015">Disulfide bond</keyword>
<dbReference type="EMBL" id="FOET01000018">
    <property type="protein sequence ID" value="SEQ87387.1"/>
    <property type="molecule type" value="Genomic_DNA"/>
</dbReference>
<dbReference type="Proteomes" id="UP000199055">
    <property type="component" value="Unassembled WGS sequence"/>
</dbReference>
<feature type="signal peptide" evidence="10">
    <location>
        <begin position="1"/>
        <end position="32"/>
    </location>
</feature>
<gene>
    <name evidence="13" type="ORF">SAMN05216481_11851</name>
</gene>
<reference evidence="13 14" key="1">
    <citation type="submission" date="2016-10" db="EMBL/GenBank/DDBJ databases">
        <authorList>
            <person name="de Groot N.N."/>
        </authorList>
    </citation>
    <scope>NUCLEOTIDE SEQUENCE [LARGE SCALE GENOMIC DNA]</scope>
    <source>
        <strain evidence="13 14">CGMCC 4.3519</strain>
    </source>
</reference>
<feature type="domain" description="Peptidase S1" evidence="11">
    <location>
        <begin position="198"/>
        <end position="348"/>
    </location>
</feature>
<evidence type="ECO:0000256" key="2">
    <source>
        <dbReference type="ARBA" id="ARBA00022670"/>
    </source>
</evidence>
<evidence type="ECO:0000256" key="3">
    <source>
        <dbReference type="ARBA" id="ARBA00022729"/>
    </source>
</evidence>
<dbReference type="PIRSF" id="PIRSF001134">
    <property type="entry name" value="Streptogrisin"/>
    <property type="match status" value="1"/>
</dbReference>
<accession>A0A1H9JKQ5</accession>
<dbReference type="InterPro" id="IPR001316">
    <property type="entry name" value="Pept_S1A_streptogrisin"/>
</dbReference>
<dbReference type="InterPro" id="IPR004236">
    <property type="entry name" value="Pept_S1_alpha_lytic"/>
</dbReference>
<feature type="disulfide bond" evidence="9">
    <location>
        <begin position="185"/>
        <end position="205"/>
    </location>
</feature>
<name>A0A1H9JKQ5_9ACTN</name>
<dbReference type="InterPro" id="IPR043504">
    <property type="entry name" value="Peptidase_S1_PA_chymotrypsin"/>
</dbReference>
<keyword evidence="5" id="KW-0720">Serine protease</keyword>
<dbReference type="PRINTS" id="PR00861">
    <property type="entry name" value="ALYTICPTASE"/>
</dbReference>
<dbReference type="Pfam" id="PF00089">
    <property type="entry name" value="Trypsin"/>
    <property type="match status" value="1"/>
</dbReference>
<dbReference type="AlphaFoldDB" id="A0A1H9JKQ5"/>
<comment type="similarity">
    <text evidence="1">Belongs to the peptidase S1 family.</text>
</comment>
<feature type="active site" description="Charge relay system" evidence="8">
    <location>
        <position position="233"/>
    </location>
</feature>
<keyword evidence="2" id="KW-0645">Protease</keyword>
<dbReference type="GO" id="GO:0004252">
    <property type="term" value="F:serine-type endopeptidase activity"/>
    <property type="evidence" value="ECO:0007669"/>
    <property type="project" value="InterPro"/>
</dbReference>
<organism evidence="13 14">
    <name type="scientific">Streptomyces radiopugnans</name>
    <dbReference type="NCBI Taxonomy" id="403935"/>
    <lineage>
        <taxon>Bacteria</taxon>
        <taxon>Bacillati</taxon>
        <taxon>Actinomycetota</taxon>
        <taxon>Actinomycetes</taxon>
        <taxon>Kitasatosporales</taxon>
        <taxon>Streptomycetaceae</taxon>
        <taxon>Streptomyces</taxon>
    </lineage>
</organism>
<dbReference type="GO" id="GO:0005576">
    <property type="term" value="C:extracellular region"/>
    <property type="evidence" value="ECO:0007669"/>
    <property type="project" value="InterPro"/>
</dbReference>
<feature type="domain" description="Peptidase S1A alpha-lytic prodomain" evidence="12">
    <location>
        <begin position="100"/>
        <end position="153"/>
    </location>
</feature>
<evidence type="ECO:0000256" key="10">
    <source>
        <dbReference type="SAM" id="SignalP"/>
    </source>
</evidence>
<dbReference type="InterPro" id="IPR001254">
    <property type="entry name" value="Trypsin_dom"/>
</dbReference>
<feature type="disulfide bond" evidence="9">
    <location>
        <begin position="308"/>
        <end position="335"/>
    </location>
</feature>
<dbReference type="Pfam" id="PF02983">
    <property type="entry name" value="Pro_Al_protease"/>
    <property type="match status" value="1"/>
</dbReference>
<evidence type="ECO:0000259" key="11">
    <source>
        <dbReference type="Pfam" id="PF00089"/>
    </source>
</evidence>
<evidence type="ECO:0000256" key="7">
    <source>
        <dbReference type="ARBA" id="ARBA00023157"/>
    </source>
</evidence>
<dbReference type="SUPFAM" id="SSF50494">
    <property type="entry name" value="Trypsin-like serine proteases"/>
    <property type="match status" value="1"/>
</dbReference>
<dbReference type="InterPro" id="IPR009003">
    <property type="entry name" value="Peptidase_S1_PA"/>
</dbReference>
<keyword evidence="6" id="KW-0865">Zymogen</keyword>
<feature type="active site" description="Charge relay system" evidence="8">
    <location>
        <position position="314"/>
    </location>
</feature>
<evidence type="ECO:0000313" key="13">
    <source>
        <dbReference type="EMBL" id="SEQ87387.1"/>
    </source>
</evidence>
<keyword evidence="4" id="KW-0378">Hydrolase</keyword>
<dbReference type="CDD" id="cd21112">
    <property type="entry name" value="alphaLP-like"/>
    <property type="match status" value="1"/>
</dbReference>
<dbReference type="GO" id="GO:0006508">
    <property type="term" value="P:proteolysis"/>
    <property type="evidence" value="ECO:0007669"/>
    <property type="project" value="UniProtKB-KW"/>
</dbReference>
<protein>
    <submittedName>
        <fullName evidence="13">Streptogrisin D</fullName>
    </submittedName>
</protein>
<evidence type="ECO:0000256" key="1">
    <source>
        <dbReference type="ARBA" id="ARBA00007664"/>
    </source>
</evidence>
<keyword evidence="3 10" id="KW-0732">Signal</keyword>
<dbReference type="Gene3D" id="2.40.10.10">
    <property type="entry name" value="Trypsin-like serine proteases"/>
    <property type="match status" value="2"/>
</dbReference>
<evidence type="ECO:0000259" key="12">
    <source>
        <dbReference type="Pfam" id="PF02983"/>
    </source>
</evidence>
<evidence type="ECO:0000256" key="8">
    <source>
        <dbReference type="PIRSR" id="PIRSR001134-1"/>
    </source>
</evidence>
<evidence type="ECO:0000256" key="4">
    <source>
        <dbReference type="ARBA" id="ARBA00022801"/>
    </source>
</evidence>
<feature type="chain" id="PRO_5011548624" evidence="10">
    <location>
        <begin position="33"/>
        <end position="358"/>
    </location>
</feature>
<keyword evidence="14" id="KW-1185">Reference proteome</keyword>
<evidence type="ECO:0000256" key="9">
    <source>
        <dbReference type="PIRSR" id="PIRSR001134-2"/>
    </source>
</evidence>
<sequence>MLKHRRTLTRRIAVAGVGVAAMLSATLVPASADTPAPVAPRPLTPTAAGRLASTLSGDLKDDMAGAYYDARARKLVVNVLSGTSAEKVRQAGAEPRIVKHSLARLGALRKDLAAKSVPGTARAVDHRLNKVVVTADSTVGAEALADLRKRVAARGDMAVLRRAEGRFALLALGGDAIWRGDGARCSLGFNVVRNGMPYFLTAGHCARLFDRWSATRSGPAIGITVASEFPGDDHALVRYTTRTDHRSRVNLYDGSSRAITRAADPIVGQQVQRSGSTTKVRDGEVTAVNVSVTYPQGRVDGLIQTDVCAEPGDSGGPLFSGTTGHGLTSGGRGDCSRGGETFYQPLTEALRDHGARIG</sequence>
<proteinExistence type="inferred from homology"/>
<evidence type="ECO:0000256" key="6">
    <source>
        <dbReference type="ARBA" id="ARBA00023145"/>
    </source>
</evidence>